<dbReference type="AlphaFoldDB" id="A0A015JWN8"/>
<dbReference type="InterPro" id="IPR001245">
    <property type="entry name" value="Ser-Thr/Tyr_kinase_cat_dom"/>
</dbReference>
<feature type="region of interest" description="Disordered" evidence="5">
    <location>
        <begin position="401"/>
        <end position="444"/>
    </location>
</feature>
<evidence type="ECO:0000259" key="6">
    <source>
        <dbReference type="PROSITE" id="PS50011"/>
    </source>
</evidence>
<keyword evidence="4" id="KW-0067">ATP-binding</keyword>
<evidence type="ECO:0000256" key="2">
    <source>
        <dbReference type="ARBA" id="ARBA00022741"/>
    </source>
</evidence>
<dbReference type="SMR" id="A0A015JWN8"/>
<name>A0A015JWN8_RHIIW</name>
<comment type="caution">
    <text evidence="7">The sequence shown here is derived from an EMBL/GenBank/DDBJ whole genome shotgun (WGS) entry which is preliminary data.</text>
</comment>
<keyword evidence="2" id="KW-0547">Nucleotide-binding</keyword>
<dbReference type="InterPro" id="IPR011009">
    <property type="entry name" value="Kinase-like_dom_sf"/>
</dbReference>
<dbReference type="PROSITE" id="PS50011">
    <property type="entry name" value="PROTEIN_KINASE_DOM"/>
    <property type="match status" value="1"/>
</dbReference>
<dbReference type="SUPFAM" id="SSF56112">
    <property type="entry name" value="Protein kinase-like (PK-like)"/>
    <property type="match status" value="1"/>
</dbReference>
<reference evidence="7 8" key="1">
    <citation type="submission" date="2014-02" db="EMBL/GenBank/DDBJ databases">
        <title>Single nucleus genome sequencing reveals high similarity among nuclei of an endomycorrhizal fungus.</title>
        <authorList>
            <person name="Lin K."/>
            <person name="Geurts R."/>
            <person name="Zhang Z."/>
            <person name="Limpens E."/>
            <person name="Saunders D.G."/>
            <person name="Mu D."/>
            <person name="Pang E."/>
            <person name="Cao H."/>
            <person name="Cha H."/>
            <person name="Lin T."/>
            <person name="Zhou Q."/>
            <person name="Shang Y."/>
            <person name="Li Y."/>
            <person name="Ivanov S."/>
            <person name="Sharma T."/>
            <person name="Velzen R.V."/>
            <person name="Ruijter N.D."/>
            <person name="Aanen D.K."/>
            <person name="Win J."/>
            <person name="Kamoun S."/>
            <person name="Bisseling T."/>
            <person name="Huang S."/>
        </authorList>
    </citation>
    <scope>NUCLEOTIDE SEQUENCE [LARGE SCALE GENOMIC DNA]</scope>
    <source>
        <strain evidence="8">DAOM197198w</strain>
    </source>
</reference>
<feature type="domain" description="Protein kinase" evidence="6">
    <location>
        <begin position="124"/>
        <end position="394"/>
    </location>
</feature>
<dbReference type="InterPro" id="IPR051681">
    <property type="entry name" value="Ser/Thr_Kinases-Pseudokinases"/>
</dbReference>
<dbReference type="Gene3D" id="1.10.510.10">
    <property type="entry name" value="Transferase(Phosphotransferase) domain 1"/>
    <property type="match status" value="1"/>
</dbReference>
<accession>A0A015JWN8</accession>
<evidence type="ECO:0000256" key="1">
    <source>
        <dbReference type="ARBA" id="ARBA00022679"/>
    </source>
</evidence>
<evidence type="ECO:0000256" key="5">
    <source>
        <dbReference type="SAM" id="MobiDB-lite"/>
    </source>
</evidence>
<sequence length="522" mass="60465">MKISEINPKENKRNLWKNVDPGIYQLHVTISTIGSTTESAEEIDDKIVYMEDLEKRKQAYGICGECNEPGTGEDWCQPCNAKRFKDNFKNWTSGNKDIDEFIQQSQLNAVYYKKYLEWIPFENFKDITYITRGGFGKIYSAKWPEGYLEYWDIENRKWEKYHDVKVALKSLDNSSCISTEFLNEIKTHLQIYLYDVIQCYGITQDPNTKDYMMVLEYCEYGNLRNYYMTNESSYHSKIVELKRIASGLLDIHNSGKIHKDFHSGNILCPDGPPYISDLGMCQPANNEKQSVEQEGIYGVLPYMAPEVLRGYQYTKASDIYSFGIMINEYISEETPYNNIPHNHALAIKICKGLRPNIFKYTPKLLADLITKCWDAKAENRPTAKELYQELYKLYYEVYGDDSDTESEDSDIKSQVNDDTESEDSDIKSQVNDDAETENSDIKSQVNEYNDKIQLNRTSEKRCSNIQTHPQAIYTSRLLSFKNLPEPVNSGAIQLTLLSEGFDCQLDELDLNEINQDEENDIE</sequence>
<keyword evidence="8" id="KW-1185">Reference proteome</keyword>
<dbReference type="Pfam" id="PF07714">
    <property type="entry name" value="PK_Tyr_Ser-Thr"/>
    <property type="match status" value="1"/>
</dbReference>
<organism evidence="7 8">
    <name type="scientific">Rhizophagus irregularis (strain DAOM 197198w)</name>
    <name type="common">Glomus intraradices</name>
    <dbReference type="NCBI Taxonomy" id="1432141"/>
    <lineage>
        <taxon>Eukaryota</taxon>
        <taxon>Fungi</taxon>
        <taxon>Fungi incertae sedis</taxon>
        <taxon>Mucoromycota</taxon>
        <taxon>Glomeromycotina</taxon>
        <taxon>Glomeromycetes</taxon>
        <taxon>Glomerales</taxon>
        <taxon>Glomeraceae</taxon>
        <taxon>Rhizophagus</taxon>
    </lineage>
</organism>
<keyword evidence="3" id="KW-0418">Kinase</keyword>
<evidence type="ECO:0000313" key="7">
    <source>
        <dbReference type="EMBL" id="EXX59514.1"/>
    </source>
</evidence>
<proteinExistence type="predicted"/>
<gene>
    <name evidence="7" type="ORF">RirG_188300</name>
</gene>
<dbReference type="EMBL" id="JEMT01026396">
    <property type="protein sequence ID" value="EXX59514.1"/>
    <property type="molecule type" value="Genomic_DNA"/>
</dbReference>
<keyword evidence="1" id="KW-0808">Transferase</keyword>
<dbReference type="GO" id="GO:0004674">
    <property type="term" value="F:protein serine/threonine kinase activity"/>
    <property type="evidence" value="ECO:0007669"/>
    <property type="project" value="TreeGrafter"/>
</dbReference>
<evidence type="ECO:0000256" key="3">
    <source>
        <dbReference type="ARBA" id="ARBA00022777"/>
    </source>
</evidence>
<dbReference type="PANTHER" id="PTHR44329:SF288">
    <property type="entry name" value="MITOGEN-ACTIVATED PROTEIN KINASE KINASE KINASE 20"/>
    <property type="match status" value="1"/>
</dbReference>
<evidence type="ECO:0000256" key="4">
    <source>
        <dbReference type="ARBA" id="ARBA00022840"/>
    </source>
</evidence>
<protein>
    <submittedName>
        <fullName evidence="7">Cdc15p</fullName>
    </submittedName>
</protein>
<dbReference type="HOGENOM" id="CLU_000288_7_34_1"/>
<dbReference type="InterPro" id="IPR000719">
    <property type="entry name" value="Prot_kinase_dom"/>
</dbReference>
<dbReference type="Proteomes" id="UP000022910">
    <property type="component" value="Unassembled WGS sequence"/>
</dbReference>
<dbReference type="GO" id="GO:0005524">
    <property type="term" value="F:ATP binding"/>
    <property type="evidence" value="ECO:0007669"/>
    <property type="project" value="UniProtKB-KW"/>
</dbReference>
<evidence type="ECO:0000313" key="8">
    <source>
        <dbReference type="Proteomes" id="UP000022910"/>
    </source>
</evidence>
<dbReference type="PANTHER" id="PTHR44329">
    <property type="entry name" value="SERINE/THREONINE-PROTEIN KINASE TNNI3K-RELATED"/>
    <property type="match status" value="1"/>
</dbReference>